<feature type="domain" description="Enoyl reductase (ER)" evidence="2">
    <location>
        <begin position="17"/>
        <end position="333"/>
    </location>
</feature>
<dbReference type="CDD" id="cd05288">
    <property type="entry name" value="PGDH"/>
    <property type="match status" value="1"/>
</dbReference>
<dbReference type="InterPro" id="IPR045010">
    <property type="entry name" value="MDR_fam"/>
</dbReference>
<proteinExistence type="predicted"/>
<dbReference type="AlphaFoldDB" id="A0A165DW14"/>
<dbReference type="GO" id="GO:0016628">
    <property type="term" value="F:oxidoreductase activity, acting on the CH-CH group of donors, NAD or NADP as acceptor"/>
    <property type="evidence" value="ECO:0007669"/>
    <property type="project" value="InterPro"/>
</dbReference>
<dbReference type="Pfam" id="PF16884">
    <property type="entry name" value="ADH_N_2"/>
    <property type="match status" value="1"/>
</dbReference>
<dbReference type="Proteomes" id="UP000076871">
    <property type="component" value="Unassembled WGS sequence"/>
</dbReference>
<dbReference type="Gene3D" id="3.90.180.10">
    <property type="entry name" value="Medium-chain alcohol dehydrogenases, catalytic domain"/>
    <property type="match status" value="1"/>
</dbReference>
<name>A0A165DW14_9APHY</name>
<gene>
    <name evidence="3" type="ORF">LAESUDRAFT_213016</name>
</gene>
<dbReference type="InParanoid" id="A0A165DW14"/>
<dbReference type="PANTHER" id="PTHR43205:SF42">
    <property type="entry name" value="ALCOHOL DEHYDROGENASE, ZINC-CONTAINING (AFU_ORTHOLOGUE AFUA_7G04530)"/>
    <property type="match status" value="1"/>
</dbReference>
<dbReference type="InterPro" id="IPR041694">
    <property type="entry name" value="ADH_N_2"/>
</dbReference>
<dbReference type="SUPFAM" id="SSF50129">
    <property type="entry name" value="GroES-like"/>
    <property type="match status" value="1"/>
</dbReference>
<organism evidence="3 4">
    <name type="scientific">Laetiporus sulphureus 93-53</name>
    <dbReference type="NCBI Taxonomy" id="1314785"/>
    <lineage>
        <taxon>Eukaryota</taxon>
        <taxon>Fungi</taxon>
        <taxon>Dikarya</taxon>
        <taxon>Basidiomycota</taxon>
        <taxon>Agaricomycotina</taxon>
        <taxon>Agaricomycetes</taxon>
        <taxon>Polyporales</taxon>
        <taxon>Laetiporus</taxon>
    </lineage>
</organism>
<dbReference type="InterPro" id="IPR020843">
    <property type="entry name" value="ER"/>
</dbReference>
<dbReference type="Pfam" id="PF00107">
    <property type="entry name" value="ADH_zinc_N"/>
    <property type="match status" value="1"/>
</dbReference>
<keyword evidence="1" id="KW-0560">Oxidoreductase</keyword>
<dbReference type="FunFam" id="3.40.50.720:FF:000121">
    <property type="entry name" value="Prostaglandin reductase 2"/>
    <property type="match status" value="1"/>
</dbReference>
<evidence type="ECO:0000259" key="2">
    <source>
        <dbReference type="SMART" id="SM00829"/>
    </source>
</evidence>
<keyword evidence="4" id="KW-1185">Reference proteome</keyword>
<evidence type="ECO:0000313" key="3">
    <source>
        <dbReference type="EMBL" id="KZT05742.1"/>
    </source>
</evidence>
<sequence>MTPSHYNRIILVQRPTGPVDSSTFRQETLPFDLKPGDGQVLIRIQYLSVDPALRMLLDDIKSFTTPTQIGEPVRCIGVGTVVESGKNSPLVPGDIVSGFVGWTEYVVADAEQFTKVVVPDDANIVDALGALGHIGLTAYFGLIDVGKIQAGETLLVSAAAGATGSLVCQLGLAKGAKVYGIAGSQAKCEYLEKTVGVTKAFNYKSPTFHEALAKEIGGFDLFFDNVGGDMLDFALTLMNTHARVVLCGSISEYNSTQLKPLTNHVQLRMKRAKMEGFSLIDYLPRLAEGKQYLAELMKQGKLKQQYHIVNGLENAPKALGMLFTGENKGKLILKVAD</sequence>
<accession>A0A165DW14</accession>
<evidence type="ECO:0000313" key="4">
    <source>
        <dbReference type="Proteomes" id="UP000076871"/>
    </source>
</evidence>
<dbReference type="SMART" id="SM00829">
    <property type="entry name" value="PKS_ER"/>
    <property type="match status" value="1"/>
</dbReference>
<dbReference type="RefSeq" id="XP_040763482.1">
    <property type="nucleotide sequence ID" value="XM_040901608.1"/>
</dbReference>
<dbReference type="Gene3D" id="3.40.50.720">
    <property type="entry name" value="NAD(P)-binding Rossmann-like Domain"/>
    <property type="match status" value="1"/>
</dbReference>
<evidence type="ECO:0000256" key="1">
    <source>
        <dbReference type="ARBA" id="ARBA00023002"/>
    </source>
</evidence>
<dbReference type="InterPro" id="IPR036291">
    <property type="entry name" value="NAD(P)-bd_dom_sf"/>
</dbReference>
<dbReference type="GeneID" id="63818640"/>
<dbReference type="EMBL" id="KV427628">
    <property type="protein sequence ID" value="KZT05742.1"/>
    <property type="molecule type" value="Genomic_DNA"/>
</dbReference>
<protein>
    <submittedName>
        <fullName evidence="3">NAD(P)-binding protein</fullName>
    </submittedName>
</protein>
<dbReference type="SUPFAM" id="SSF51735">
    <property type="entry name" value="NAD(P)-binding Rossmann-fold domains"/>
    <property type="match status" value="1"/>
</dbReference>
<dbReference type="InterPro" id="IPR013149">
    <property type="entry name" value="ADH-like_C"/>
</dbReference>
<dbReference type="InterPro" id="IPR011032">
    <property type="entry name" value="GroES-like_sf"/>
</dbReference>
<dbReference type="PANTHER" id="PTHR43205">
    <property type="entry name" value="PROSTAGLANDIN REDUCTASE"/>
    <property type="match status" value="1"/>
</dbReference>
<reference evidence="3 4" key="1">
    <citation type="journal article" date="2016" name="Mol. Biol. Evol.">
        <title>Comparative Genomics of Early-Diverging Mushroom-Forming Fungi Provides Insights into the Origins of Lignocellulose Decay Capabilities.</title>
        <authorList>
            <person name="Nagy L.G."/>
            <person name="Riley R."/>
            <person name="Tritt A."/>
            <person name="Adam C."/>
            <person name="Daum C."/>
            <person name="Floudas D."/>
            <person name="Sun H."/>
            <person name="Yadav J.S."/>
            <person name="Pangilinan J."/>
            <person name="Larsson K.H."/>
            <person name="Matsuura K."/>
            <person name="Barry K."/>
            <person name="Labutti K."/>
            <person name="Kuo R."/>
            <person name="Ohm R.A."/>
            <person name="Bhattacharya S.S."/>
            <person name="Shirouzu T."/>
            <person name="Yoshinaga Y."/>
            <person name="Martin F.M."/>
            <person name="Grigoriev I.V."/>
            <person name="Hibbett D.S."/>
        </authorList>
    </citation>
    <scope>NUCLEOTIDE SEQUENCE [LARGE SCALE GENOMIC DNA]</scope>
    <source>
        <strain evidence="3 4">93-53</strain>
    </source>
</reference>
<dbReference type="OrthoDB" id="809632at2759"/>